<dbReference type="NCBIfam" id="TIGR00527">
    <property type="entry name" value="gcvH"/>
    <property type="match status" value="1"/>
</dbReference>
<evidence type="ECO:0000313" key="8">
    <source>
        <dbReference type="Proteomes" id="UP000728032"/>
    </source>
</evidence>
<name>A0A7R9QR65_9ACAR</name>
<reference evidence="7" key="1">
    <citation type="submission" date="2020-11" db="EMBL/GenBank/DDBJ databases">
        <authorList>
            <person name="Tran Van P."/>
        </authorList>
    </citation>
    <scope>NUCLEOTIDE SEQUENCE</scope>
</reference>
<dbReference type="OrthoDB" id="10264154at2759"/>
<dbReference type="GO" id="GO:0009249">
    <property type="term" value="P:protein lipoylation"/>
    <property type="evidence" value="ECO:0007669"/>
    <property type="project" value="TreeGrafter"/>
</dbReference>
<organism evidence="7">
    <name type="scientific">Oppiella nova</name>
    <dbReference type="NCBI Taxonomy" id="334625"/>
    <lineage>
        <taxon>Eukaryota</taxon>
        <taxon>Metazoa</taxon>
        <taxon>Ecdysozoa</taxon>
        <taxon>Arthropoda</taxon>
        <taxon>Chelicerata</taxon>
        <taxon>Arachnida</taxon>
        <taxon>Acari</taxon>
        <taxon>Acariformes</taxon>
        <taxon>Sarcoptiformes</taxon>
        <taxon>Oribatida</taxon>
        <taxon>Brachypylina</taxon>
        <taxon>Oppioidea</taxon>
        <taxon>Oppiidae</taxon>
        <taxon>Oppiella</taxon>
    </lineage>
</organism>
<evidence type="ECO:0000256" key="2">
    <source>
        <dbReference type="ARBA" id="ARBA00022823"/>
    </source>
</evidence>
<dbReference type="PROSITE" id="PS00189">
    <property type="entry name" value="LIPOYL"/>
    <property type="match status" value="1"/>
</dbReference>
<protein>
    <recommendedName>
        <fullName evidence="5">Glycine cleavage system H protein</fullName>
    </recommendedName>
</protein>
<dbReference type="GO" id="GO:0005960">
    <property type="term" value="C:glycine cleavage complex"/>
    <property type="evidence" value="ECO:0007669"/>
    <property type="project" value="UniProtKB-UniRule"/>
</dbReference>
<gene>
    <name evidence="7" type="ORF">ONB1V03_LOCUS11852</name>
</gene>
<keyword evidence="5" id="KW-0496">Mitochondrion</keyword>
<dbReference type="InterPro" id="IPR002930">
    <property type="entry name" value="GCV_H"/>
</dbReference>
<dbReference type="CDD" id="cd06848">
    <property type="entry name" value="GCS_H"/>
    <property type="match status" value="1"/>
</dbReference>
<dbReference type="EMBL" id="CAJPVJ010009156">
    <property type="protein sequence ID" value="CAG2172395.1"/>
    <property type="molecule type" value="Genomic_DNA"/>
</dbReference>
<comment type="cofactor">
    <cofactor evidence="5">
        <name>(R)-lipoate</name>
        <dbReference type="ChEBI" id="CHEBI:83088"/>
    </cofactor>
    <text evidence="5">Binds 1 lipoyl cofactor covalently.</text>
</comment>
<dbReference type="InterPro" id="IPR033753">
    <property type="entry name" value="GCV_H/Fam206"/>
</dbReference>
<dbReference type="InterPro" id="IPR003016">
    <property type="entry name" value="2-oxoA_DH_lipoyl-BS"/>
</dbReference>
<dbReference type="GO" id="GO:0019464">
    <property type="term" value="P:glycine decarboxylation via glycine cleavage system"/>
    <property type="evidence" value="ECO:0007669"/>
    <property type="project" value="UniProtKB-UniRule"/>
</dbReference>
<dbReference type="EMBL" id="OC923981">
    <property type="protein sequence ID" value="CAD7655208.1"/>
    <property type="molecule type" value="Genomic_DNA"/>
</dbReference>
<dbReference type="NCBIfam" id="NF002270">
    <property type="entry name" value="PRK01202.1"/>
    <property type="match status" value="1"/>
</dbReference>
<comment type="subcellular location">
    <subcellularLocation>
        <location evidence="5">Mitochondrion</location>
    </subcellularLocation>
</comment>
<dbReference type="InterPro" id="IPR000089">
    <property type="entry name" value="Biotin_lipoyl"/>
</dbReference>
<dbReference type="InterPro" id="IPR011053">
    <property type="entry name" value="Single_hybrid_motif"/>
</dbReference>
<keyword evidence="3 5" id="KW-0809">Transit peptide</keyword>
<keyword evidence="8" id="KW-1185">Reference proteome</keyword>
<keyword evidence="2 4" id="KW-0450">Lipoyl</keyword>
<evidence type="ECO:0000256" key="3">
    <source>
        <dbReference type="ARBA" id="ARBA00022946"/>
    </source>
</evidence>
<comment type="subunit">
    <text evidence="5">The glycine cleavage system is composed of four proteins: P, T, L and H.</text>
</comment>
<evidence type="ECO:0000256" key="4">
    <source>
        <dbReference type="PIRSR" id="PIRSR617453-50"/>
    </source>
</evidence>
<dbReference type="Gene3D" id="2.40.50.100">
    <property type="match status" value="1"/>
</dbReference>
<dbReference type="SUPFAM" id="SSF51230">
    <property type="entry name" value="Single hybrid motif"/>
    <property type="match status" value="1"/>
</dbReference>
<comment type="function">
    <text evidence="5">The H protein shuttles the methylamine group of glycine from the P protein to the T protein.</text>
</comment>
<proteinExistence type="inferred from homology"/>
<evidence type="ECO:0000256" key="5">
    <source>
        <dbReference type="RuleBase" id="RU364055"/>
    </source>
</evidence>
<feature type="domain" description="Lipoyl-binding" evidence="6">
    <location>
        <begin position="63"/>
        <end position="145"/>
    </location>
</feature>
<evidence type="ECO:0000313" key="7">
    <source>
        <dbReference type="EMBL" id="CAD7655208.1"/>
    </source>
</evidence>
<evidence type="ECO:0000259" key="6">
    <source>
        <dbReference type="PROSITE" id="PS50968"/>
    </source>
</evidence>
<dbReference type="GO" id="GO:0005739">
    <property type="term" value="C:mitochondrion"/>
    <property type="evidence" value="ECO:0007669"/>
    <property type="project" value="UniProtKB-SubCell"/>
</dbReference>
<sequence>MSFAITFSRSKVWKLNVNKLCKVMSNRYSVQNPAFITKQIRHASDRRYSDKHEWLALDSTQKVGTVGISKYAEEALGDVVYVQLPDVDQQFAQNDEVGAVESVKAASEIFTPVSGRIVEINDKLEDKPGLVNSSCYESGWLFRIELSQKEELDQLMDEESYQTFLKSIREE</sequence>
<feature type="modified residue" description="N6-lipoyllysine" evidence="4">
    <location>
        <position position="104"/>
    </location>
</feature>
<dbReference type="PANTHER" id="PTHR11715">
    <property type="entry name" value="GLYCINE CLEAVAGE SYSTEM H PROTEIN"/>
    <property type="match status" value="1"/>
</dbReference>
<dbReference type="Proteomes" id="UP000728032">
    <property type="component" value="Unassembled WGS sequence"/>
</dbReference>
<dbReference type="Pfam" id="PF01597">
    <property type="entry name" value="GCV_H"/>
    <property type="match status" value="1"/>
</dbReference>
<dbReference type="InterPro" id="IPR017453">
    <property type="entry name" value="GCV_H_sub"/>
</dbReference>
<dbReference type="PANTHER" id="PTHR11715:SF3">
    <property type="entry name" value="GLYCINE CLEAVAGE SYSTEM H PROTEIN-RELATED"/>
    <property type="match status" value="1"/>
</dbReference>
<dbReference type="AlphaFoldDB" id="A0A7R9QR65"/>
<dbReference type="PROSITE" id="PS50968">
    <property type="entry name" value="BIOTINYL_LIPOYL"/>
    <property type="match status" value="1"/>
</dbReference>
<comment type="similarity">
    <text evidence="1 5">Belongs to the GcvH family.</text>
</comment>
<dbReference type="HAMAP" id="MF_00272">
    <property type="entry name" value="GcvH"/>
    <property type="match status" value="1"/>
</dbReference>
<accession>A0A7R9QR65</accession>
<evidence type="ECO:0000256" key="1">
    <source>
        <dbReference type="ARBA" id="ARBA00009249"/>
    </source>
</evidence>